<gene>
    <name evidence="1" type="ORF">M427DRAFT_50406</name>
</gene>
<protein>
    <submittedName>
        <fullName evidence="1">Uncharacterized protein</fullName>
    </submittedName>
</protein>
<evidence type="ECO:0000313" key="2">
    <source>
        <dbReference type="Proteomes" id="UP000070544"/>
    </source>
</evidence>
<proteinExistence type="predicted"/>
<accession>A0A139AZ58</accession>
<evidence type="ECO:0000313" key="1">
    <source>
        <dbReference type="EMBL" id="KXS22042.1"/>
    </source>
</evidence>
<dbReference type="AlphaFoldDB" id="A0A139AZ58"/>
<dbReference type="Proteomes" id="UP000070544">
    <property type="component" value="Unassembled WGS sequence"/>
</dbReference>
<reference evidence="1 2" key="1">
    <citation type="journal article" date="2015" name="Genome Biol. Evol.">
        <title>Phylogenomic analyses indicate that early fungi evolved digesting cell walls of algal ancestors of land plants.</title>
        <authorList>
            <person name="Chang Y."/>
            <person name="Wang S."/>
            <person name="Sekimoto S."/>
            <person name="Aerts A.L."/>
            <person name="Choi C."/>
            <person name="Clum A."/>
            <person name="LaButti K.M."/>
            <person name="Lindquist E.A."/>
            <person name="Yee Ngan C."/>
            <person name="Ohm R.A."/>
            <person name="Salamov A.A."/>
            <person name="Grigoriev I.V."/>
            <person name="Spatafora J.W."/>
            <person name="Berbee M.L."/>
        </authorList>
    </citation>
    <scope>NUCLEOTIDE SEQUENCE [LARGE SCALE GENOMIC DNA]</scope>
    <source>
        <strain evidence="1 2">JEL478</strain>
    </source>
</reference>
<dbReference type="EMBL" id="KQ965731">
    <property type="protein sequence ID" value="KXS22042.1"/>
    <property type="molecule type" value="Genomic_DNA"/>
</dbReference>
<keyword evidence="2" id="KW-1185">Reference proteome</keyword>
<sequence>MSFTGGCDSAEKLSSSVKPRALQVAVAVLLLPHRGLGGSRAIGVDDSPCAIKAVATVENENWSTPQVAGKHGGSNNTHIMPSQIHFMPSRRLCAPRQI</sequence>
<name>A0A139AZ58_GONPJ</name>
<organism evidence="1 2">
    <name type="scientific">Gonapodya prolifera (strain JEL478)</name>
    <name type="common">Monoblepharis prolifera</name>
    <dbReference type="NCBI Taxonomy" id="1344416"/>
    <lineage>
        <taxon>Eukaryota</taxon>
        <taxon>Fungi</taxon>
        <taxon>Fungi incertae sedis</taxon>
        <taxon>Chytridiomycota</taxon>
        <taxon>Chytridiomycota incertae sedis</taxon>
        <taxon>Monoblepharidomycetes</taxon>
        <taxon>Monoblepharidales</taxon>
        <taxon>Gonapodyaceae</taxon>
        <taxon>Gonapodya</taxon>
    </lineage>
</organism>